<reference evidence="16 17" key="1">
    <citation type="journal article" date="2021" name="G3 (Bethesda)">
        <title>Improved contiguity of the threespine stickleback genome using long-read sequencing.</title>
        <authorList>
            <person name="Nath S."/>
            <person name="Shaw D.E."/>
            <person name="White M.A."/>
        </authorList>
    </citation>
    <scope>NUCLEOTIDE SEQUENCE [LARGE SCALE GENOMIC DNA]</scope>
    <source>
        <strain evidence="16 17">Lake Benthic</strain>
    </source>
</reference>
<name>A0AAQ4QGM2_GASAC</name>
<evidence type="ECO:0000256" key="8">
    <source>
        <dbReference type="ARBA" id="ARBA00022729"/>
    </source>
</evidence>
<reference evidence="16" key="2">
    <citation type="submission" date="2025-08" db="UniProtKB">
        <authorList>
            <consortium name="Ensembl"/>
        </authorList>
    </citation>
    <scope>IDENTIFICATION</scope>
</reference>
<keyword evidence="13" id="KW-0325">Glycoprotein</keyword>
<evidence type="ECO:0000256" key="1">
    <source>
        <dbReference type="ARBA" id="ARBA00003759"/>
    </source>
</evidence>
<dbReference type="PANTHER" id="PTHR46269:SF1">
    <property type="entry name" value="MIMECAN"/>
    <property type="match status" value="1"/>
</dbReference>
<dbReference type="GO" id="GO:0031012">
    <property type="term" value="C:extracellular matrix"/>
    <property type="evidence" value="ECO:0007669"/>
    <property type="project" value="TreeGrafter"/>
</dbReference>
<dbReference type="PROSITE" id="PS51450">
    <property type="entry name" value="LRR"/>
    <property type="match status" value="1"/>
</dbReference>
<dbReference type="InterPro" id="IPR032675">
    <property type="entry name" value="LRR_dom_sf"/>
</dbReference>
<feature type="chain" id="PRO_5043056213" description="Mimecan" evidence="15">
    <location>
        <begin position="20"/>
        <end position="325"/>
    </location>
</feature>
<keyword evidence="7" id="KW-0433">Leucine-rich repeat</keyword>
<comment type="function">
    <text evidence="1">Induces bone formation in conjunction with TGF-beta-1 or TGF-beta-2.</text>
</comment>
<comment type="subcellular location">
    <subcellularLocation>
        <location evidence="2">Secreted</location>
        <location evidence="2">Extracellular space</location>
        <location evidence="2">Extracellular matrix</location>
    </subcellularLocation>
</comment>
<evidence type="ECO:0000313" key="17">
    <source>
        <dbReference type="Proteomes" id="UP000007635"/>
    </source>
</evidence>
<keyword evidence="5" id="KW-0964">Secreted</keyword>
<dbReference type="Pfam" id="PF00560">
    <property type="entry name" value="LRR_1"/>
    <property type="match status" value="1"/>
</dbReference>
<protein>
    <recommendedName>
        <fullName evidence="4">Mimecan</fullName>
    </recommendedName>
    <alternativeName>
        <fullName evidence="14">Osteoglycin</fullName>
    </alternativeName>
</protein>
<keyword evidence="10" id="KW-0654">Proteoglycan</keyword>
<evidence type="ECO:0000256" key="4">
    <source>
        <dbReference type="ARBA" id="ARBA00018423"/>
    </source>
</evidence>
<dbReference type="SMART" id="SM00369">
    <property type="entry name" value="LRR_TYP"/>
    <property type="match status" value="4"/>
</dbReference>
<evidence type="ECO:0000256" key="3">
    <source>
        <dbReference type="ARBA" id="ARBA00006912"/>
    </source>
</evidence>
<keyword evidence="11" id="KW-0339">Growth factor</keyword>
<dbReference type="Ensembl" id="ENSGACT00000038521.1">
    <property type="protein sequence ID" value="ENSGACP00000050399.1"/>
    <property type="gene ID" value="ENSGACG00000004073.2"/>
</dbReference>
<dbReference type="GeneTree" id="ENSGT00940000157238"/>
<dbReference type="SUPFAM" id="SSF52058">
    <property type="entry name" value="L domain-like"/>
    <property type="match status" value="1"/>
</dbReference>
<evidence type="ECO:0000256" key="7">
    <source>
        <dbReference type="ARBA" id="ARBA00022614"/>
    </source>
</evidence>
<evidence type="ECO:0000256" key="15">
    <source>
        <dbReference type="SAM" id="SignalP"/>
    </source>
</evidence>
<dbReference type="Gene3D" id="3.80.10.10">
    <property type="entry name" value="Ribonuclease Inhibitor"/>
    <property type="match status" value="2"/>
</dbReference>
<evidence type="ECO:0000256" key="10">
    <source>
        <dbReference type="ARBA" id="ARBA00022974"/>
    </source>
</evidence>
<evidence type="ECO:0000313" key="16">
    <source>
        <dbReference type="Ensembl" id="ENSGACP00000050399.1"/>
    </source>
</evidence>
<organism evidence="16 17">
    <name type="scientific">Gasterosteus aculeatus aculeatus</name>
    <name type="common">three-spined stickleback</name>
    <dbReference type="NCBI Taxonomy" id="481459"/>
    <lineage>
        <taxon>Eukaryota</taxon>
        <taxon>Metazoa</taxon>
        <taxon>Chordata</taxon>
        <taxon>Craniata</taxon>
        <taxon>Vertebrata</taxon>
        <taxon>Euteleostomi</taxon>
        <taxon>Actinopterygii</taxon>
        <taxon>Neopterygii</taxon>
        <taxon>Teleostei</taxon>
        <taxon>Neoteleostei</taxon>
        <taxon>Acanthomorphata</taxon>
        <taxon>Eupercaria</taxon>
        <taxon>Perciformes</taxon>
        <taxon>Cottioidei</taxon>
        <taxon>Gasterosteales</taxon>
        <taxon>Gasterosteidae</taxon>
        <taxon>Gasterosteus</taxon>
    </lineage>
</organism>
<evidence type="ECO:0000256" key="5">
    <source>
        <dbReference type="ARBA" id="ARBA00022525"/>
    </source>
</evidence>
<keyword evidence="17" id="KW-1185">Reference proteome</keyword>
<comment type="similarity">
    <text evidence="3">Belongs to the small leucine-rich proteoglycan (SLRP) family. SLRP class III subfamily.</text>
</comment>
<evidence type="ECO:0000256" key="6">
    <source>
        <dbReference type="ARBA" id="ARBA00022530"/>
    </source>
</evidence>
<dbReference type="GO" id="GO:0008083">
    <property type="term" value="F:growth factor activity"/>
    <property type="evidence" value="ECO:0007669"/>
    <property type="project" value="UniProtKB-KW"/>
</dbReference>
<evidence type="ECO:0000256" key="13">
    <source>
        <dbReference type="ARBA" id="ARBA00023180"/>
    </source>
</evidence>
<reference evidence="16" key="3">
    <citation type="submission" date="2025-09" db="UniProtKB">
        <authorList>
            <consortium name="Ensembl"/>
        </authorList>
    </citation>
    <scope>IDENTIFICATION</scope>
</reference>
<evidence type="ECO:0000256" key="11">
    <source>
        <dbReference type="ARBA" id="ARBA00023030"/>
    </source>
</evidence>
<dbReference type="PANTHER" id="PTHR46269">
    <property type="entry name" value="EPIPHYCAN-RELATED"/>
    <property type="match status" value="1"/>
</dbReference>
<keyword evidence="6" id="KW-0272">Extracellular matrix</keyword>
<dbReference type="AlphaFoldDB" id="A0AAQ4QGM2"/>
<proteinExistence type="inferred from homology"/>
<dbReference type="GO" id="GO:0005615">
    <property type="term" value="C:extracellular space"/>
    <property type="evidence" value="ECO:0007669"/>
    <property type="project" value="TreeGrafter"/>
</dbReference>
<dbReference type="Proteomes" id="UP000007635">
    <property type="component" value="Chromosome XVII"/>
</dbReference>
<feature type="signal peptide" evidence="15">
    <location>
        <begin position="1"/>
        <end position="19"/>
    </location>
</feature>
<dbReference type="InterPro" id="IPR003591">
    <property type="entry name" value="Leu-rich_rpt_typical-subtyp"/>
</dbReference>
<evidence type="ECO:0000256" key="9">
    <source>
        <dbReference type="ARBA" id="ARBA00022737"/>
    </source>
</evidence>
<dbReference type="InterPro" id="IPR001611">
    <property type="entry name" value="Leu-rich_rpt"/>
</dbReference>
<accession>A0AAQ4QGM2</accession>
<dbReference type="GO" id="GO:0061975">
    <property type="term" value="P:articular cartilage development"/>
    <property type="evidence" value="ECO:0007669"/>
    <property type="project" value="TreeGrafter"/>
</dbReference>
<keyword evidence="12" id="KW-1015">Disulfide bond</keyword>
<dbReference type="GO" id="GO:0060348">
    <property type="term" value="P:bone development"/>
    <property type="evidence" value="ECO:0007669"/>
    <property type="project" value="TreeGrafter"/>
</dbReference>
<dbReference type="Pfam" id="PF13855">
    <property type="entry name" value="LRR_8"/>
    <property type="match status" value="1"/>
</dbReference>
<dbReference type="InterPro" id="IPR043547">
    <property type="entry name" value="Mimecan/Epiphycan/Opticin"/>
</dbReference>
<keyword evidence="9" id="KW-0677">Repeat</keyword>
<evidence type="ECO:0000256" key="14">
    <source>
        <dbReference type="ARBA" id="ARBA00031730"/>
    </source>
</evidence>
<evidence type="ECO:0000256" key="12">
    <source>
        <dbReference type="ARBA" id="ARBA00023157"/>
    </source>
</evidence>
<keyword evidence="8 15" id="KW-0732">Signal</keyword>
<sequence length="325" mass="36401">MKALLFTCVLVPWLAAASAGRLEQDSQLIAGSLAGSERNGYFVDRWKLRRARRALPVADEPGDAPVGQGGDASGFKRKSYRELRRFEMQDAHRSVVNNSLHSEEGLMFVLCLCVTDLPTCLLCVCLTGSVYCEEVSPDVTSVPSLPKETAYLYARFNKIKKIRTKDFADIVTLRRIDLTGNMISEIEDGAFSNLPLLEELSLAENKLAKLPMLPAKLKYFNANNNLLKTRGVKANAFKKLTTLMNLYLADNQLEAVPHIPDSVRILHLQNNNITEVNVDTFCRSNDTYYLRPSLSEVRMDGNPVVLSKYPDSFTCMKVLPIGQYR</sequence>
<evidence type="ECO:0000256" key="2">
    <source>
        <dbReference type="ARBA" id="ARBA00004498"/>
    </source>
</evidence>